<keyword evidence="3" id="KW-0378">Hydrolase</keyword>
<reference evidence="5" key="1">
    <citation type="submission" date="2018-05" db="EMBL/GenBank/DDBJ databases">
        <authorList>
            <person name="Lanie J.A."/>
            <person name="Ng W.-L."/>
            <person name="Kazmierczak K.M."/>
            <person name="Andrzejewski T.M."/>
            <person name="Davidsen T.M."/>
            <person name="Wayne K.J."/>
            <person name="Tettelin H."/>
            <person name="Glass J.I."/>
            <person name="Rusch D."/>
            <person name="Podicherti R."/>
            <person name="Tsui H.-C.T."/>
            <person name="Winkler M.E."/>
        </authorList>
    </citation>
    <scope>NUCLEOTIDE SEQUENCE</scope>
</reference>
<dbReference type="Pfam" id="PF22244">
    <property type="entry name" value="GCE_fung"/>
    <property type="match status" value="1"/>
</dbReference>
<dbReference type="Gene3D" id="3.40.50.1820">
    <property type="entry name" value="alpha/beta hydrolase"/>
    <property type="match status" value="1"/>
</dbReference>
<dbReference type="EMBL" id="UINC01128328">
    <property type="protein sequence ID" value="SVD08007.1"/>
    <property type="molecule type" value="Genomic_DNA"/>
</dbReference>
<protein>
    <recommendedName>
        <fullName evidence="4">4-O-methyl-glucuronoyl methylesterase-like domain-containing protein</fullName>
    </recommendedName>
</protein>
<feature type="domain" description="4-O-methyl-glucuronoyl methylesterase-like" evidence="4">
    <location>
        <begin position="11"/>
        <end position="238"/>
    </location>
</feature>
<feature type="non-terminal residue" evidence="5">
    <location>
        <position position="1"/>
    </location>
</feature>
<proteinExistence type="predicted"/>
<evidence type="ECO:0000256" key="2">
    <source>
        <dbReference type="ARBA" id="ARBA00022729"/>
    </source>
</evidence>
<evidence type="ECO:0000259" key="4">
    <source>
        <dbReference type="Pfam" id="PF22244"/>
    </source>
</evidence>
<sequence length="302" mass="33481">YLTYEVRTHFSGGKELSLTLSLWTPSGDRPFPVLLDFDGCWRYFSDDVVQAVLARGNIAASVDRTEAAADNKDEYRNTGLYRLFPDAEFGVCPAWAWAVHRCVDALITLPNVRADAIAITGHSRGGKTALLAGATDERIAITNPNNSGIGGAGLNRLKMDGSEVVASFFRSGNIFWFGKKYAAHKNRDAELPYDNHYLHALVAPRGLLLTEAYEDHSANPAGTYAAARSAQKVYYLLGKPDAIGWAYRESGHAHRPEDYAALLDFMDRHLHGRELKRDFQRNLYPVLEDLLHPPESNPSSNS</sequence>
<evidence type="ECO:0000256" key="3">
    <source>
        <dbReference type="ARBA" id="ARBA00022801"/>
    </source>
</evidence>
<keyword evidence="1" id="KW-0719">Serine esterase</keyword>
<evidence type="ECO:0000313" key="5">
    <source>
        <dbReference type="EMBL" id="SVD08007.1"/>
    </source>
</evidence>
<dbReference type="SUPFAM" id="SSF53474">
    <property type="entry name" value="alpha/beta-Hydrolases"/>
    <property type="match status" value="1"/>
</dbReference>
<organism evidence="5">
    <name type="scientific">marine metagenome</name>
    <dbReference type="NCBI Taxonomy" id="408172"/>
    <lineage>
        <taxon>unclassified sequences</taxon>
        <taxon>metagenomes</taxon>
        <taxon>ecological metagenomes</taxon>
    </lineage>
</organism>
<gene>
    <name evidence="5" type="ORF">METZ01_LOCUS360861</name>
</gene>
<evidence type="ECO:0000256" key="1">
    <source>
        <dbReference type="ARBA" id="ARBA00022487"/>
    </source>
</evidence>
<dbReference type="AlphaFoldDB" id="A0A382SFL9"/>
<dbReference type="InterPro" id="IPR054579">
    <property type="entry name" value="GCE-like_dom"/>
</dbReference>
<dbReference type="GO" id="GO:0052689">
    <property type="term" value="F:carboxylic ester hydrolase activity"/>
    <property type="evidence" value="ECO:0007669"/>
    <property type="project" value="UniProtKB-KW"/>
</dbReference>
<dbReference type="InterPro" id="IPR029058">
    <property type="entry name" value="AB_hydrolase_fold"/>
</dbReference>
<keyword evidence="2" id="KW-0732">Signal</keyword>
<accession>A0A382SFL9</accession>
<name>A0A382SFL9_9ZZZZ</name>